<evidence type="ECO:0000259" key="4">
    <source>
        <dbReference type="PROSITE" id="PS50949"/>
    </source>
</evidence>
<keyword evidence="6" id="KW-1185">Reference proteome</keyword>
<keyword evidence="1" id="KW-0805">Transcription regulation</keyword>
<dbReference type="InterPro" id="IPR036388">
    <property type="entry name" value="WH-like_DNA-bd_sf"/>
</dbReference>
<protein>
    <submittedName>
        <fullName evidence="5">GntR family transcriptional regulator</fullName>
    </submittedName>
</protein>
<dbReference type="RefSeq" id="WP_345473303.1">
    <property type="nucleotide sequence ID" value="NZ_CP125942.1"/>
</dbReference>
<dbReference type="PANTHER" id="PTHR38445">
    <property type="entry name" value="HTH-TYPE TRANSCRIPTIONAL REPRESSOR YTRA"/>
    <property type="match status" value="1"/>
</dbReference>
<organism evidence="5 6">
    <name type="scientific">Glutamicibacter ectropisis</name>
    <dbReference type="NCBI Taxonomy" id="3046593"/>
    <lineage>
        <taxon>Bacteria</taxon>
        <taxon>Bacillati</taxon>
        <taxon>Actinomycetota</taxon>
        <taxon>Actinomycetes</taxon>
        <taxon>Micrococcales</taxon>
        <taxon>Micrococcaceae</taxon>
        <taxon>Glutamicibacter</taxon>
    </lineage>
</organism>
<dbReference type="PANTHER" id="PTHR38445:SF7">
    <property type="entry name" value="GNTR-FAMILY TRANSCRIPTIONAL REGULATOR"/>
    <property type="match status" value="1"/>
</dbReference>
<dbReference type="SMART" id="SM00345">
    <property type="entry name" value="HTH_GNTR"/>
    <property type="match status" value="1"/>
</dbReference>
<reference evidence="5 6" key="1">
    <citation type="submission" date="2023-05" db="EMBL/GenBank/DDBJ databases">
        <title>Glutamicibacter sp. B1, complete genome.</title>
        <authorList>
            <person name="Long Y.H."/>
            <person name="Fang T."/>
            <person name="Li X.Y."/>
        </authorList>
    </citation>
    <scope>NUCLEOTIDE SEQUENCE [LARGE SCALE GENOMIC DNA]</scope>
    <source>
        <strain evidence="5 6">B1</strain>
    </source>
</reference>
<evidence type="ECO:0000313" key="6">
    <source>
        <dbReference type="Proteomes" id="UP001486888"/>
    </source>
</evidence>
<evidence type="ECO:0000256" key="3">
    <source>
        <dbReference type="ARBA" id="ARBA00023163"/>
    </source>
</evidence>
<keyword evidence="2" id="KW-0238">DNA-binding</keyword>
<dbReference type="SUPFAM" id="SSF46785">
    <property type="entry name" value="Winged helix' DNA-binding domain"/>
    <property type="match status" value="1"/>
</dbReference>
<dbReference type="AlphaFoldDB" id="A0AAU6WF42"/>
<keyword evidence="3" id="KW-0804">Transcription</keyword>
<dbReference type="Pfam" id="PF00392">
    <property type="entry name" value="GntR"/>
    <property type="match status" value="1"/>
</dbReference>
<dbReference type="CDD" id="cd07377">
    <property type="entry name" value="WHTH_GntR"/>
    <property type="match status" value="1"/>
</dbReference>
<dbReference type="PROSITE" id="PS50949">
    <property type="entry name" value="HTH_GNTR"/>
    <property type="match status" value="1"/>
</dbReference>
<dbReference type="KEGG" id="gey:QMQ05_04265"/>
<dbReference type="GO" id="GO:0003700">
    <property type="term" value="F:DNA-binding transcription factor activity"/>
    <property type="evidence" value="ECO:0007669"/>
    <property type="project" value="InterPro"/>
</dbReference>
<dbReference type="Gene3D" id="1.10.10.10">
    <property type="entry name" value="Winged helix-like DNA-binding domain superfamily/Winged helix DNA-binding domain"/>
    <property type="match status" value="1"/>
</dbReference>
<evidence type="ECO:0000256" key="1">
    <source>
        <dbReference type="ARBA" id="ARBA00023015"/>
    </source>
</evidence>
<dbReference type="GO" id="GO:0003677">
    <property type="term" value="F:DNA binding"/>
    <property type="evidence" value="ECO:0007669"/>
    <property type="project" value="UniProtKB-KW"/>
</dbReference>
<accession>A0AAU6WF42</accession>
<dbReference type="EMBL" id="CP125942">
    <property type="protein sequence ID" value="XAO46753.1"/>
    <property type="molecule type" value="Genomic_DNA"/>
</dbReference>
<dbReference type="InterPro" id="IPR036390">
    <property type="entry name" value="WH_DNA-bd_sf"/>
</dbReference>
<dbReference type="Proteomes" id="UP001486888">
    <property type="component" value="Chromosome"/>
</dbReference>
<sequence>MITIDPANLIGPSEQIRAQLAAMIRSGELAADAKLPPVRQLAGDLRVAAGTVAKAYKELEGAGLVRTGRANGTRVNPGQVLKTELLADVRLLAQRARADGLGLEELQKMVETAWNSSLPGVPKAL</sequence>
<evidence type="ECO:0000313" key="5">
    <source>
        <dbReference type="EMBL" id="XAO46753.1"/>
    </source>
</evidence>
<name>A0AAU6WF42_9MICC</name>
<feature type="domain" description="HTH gntR-type" evidence="4">
    <location>
        <begin position="10"/>
        <end position="78"/>
    </location>
</feature>
<dbReference type="InterPro" id="IPR000524">
    <property type="entry name" value="Tscrpt_reg_HTH_GntR"/>
</dbReference>
<proteinExistence type="predicted"/>
<gene>
    <name evidence="5" type="ORF">QMQ05_04265</name>
</gene>
<evidence type="ECO:0000256" key="2">
    <source>
        <dbReference type="ARBA" id="ARBA00023125"/>
    </source>
</evidence>